<evidence type="ECO:0000313" key="4">
    <source>
        <dbReference type="EMBL" id="SVA31682.1"/>
    </source>
</evidence>
<dbReference type="InterPro" id="IPR017937">
    <property type="entry name" value="Thioredoxin_CS"/>
</dbReference>
<dbReference type="AlphaFoldDB" id="A0A381UU30"/>
<dbReference type="CDD" id="cd02966">
    <property type="entry name" value="TlpA_like_family"/>
    <property type="match status" value="1"/>
</dbReference>
<dbReference type="PANTHER" id="PTHR42852">
    <property type="entry name" value="THIOL:DISULFIDE INTERCHANGE PROTEIN DSBE"/>
    <property type="match status" value="1"/>
</dbReference>
<dbReference type="InterPro" id="IPR036249">
    <property type="entry name" value="Thioredoxin-like_sf"/>
</dbReference>
<comment type="subcellular location">
    <subcellularLocation>
        <location evidence="1">Cell envelope</location>
    </subcellularLocation>
</comment>
<organism evidence="4">
    <name type="scientific">marine metagenome</name>
    <dbReference type="NCBI Taxonomy" id="408172"/>
    <lineage>
        <taxon>unclassified sequences</taxon>
        <taxon>metagenomes</taxon>
        <taxon>ecological metagenomes</taxon>
    </lineage>
</organism>
<gene>
    <name evidence="4" type="ORF">METZ01_LOCUS84536</name>
</gene>
<name>A0A381UU30_9ZZZZ</name>
<dbReference type="GO" id="GO:0016491">
    <property type="term" value="F:oxidoreductase activity"/>
    <property type="evidence" value="ECO:0007669"/>
    <property type="project" value="InterPro"/>
</dbReference>
<dbReference type="InterPro" id="IPR050553">
    <property type="entry name" value="Thioredoxin_ResA/DsbE_sf"/>
</dbReference>
<dbReference type="SUPFAM" id="SSF52833">
    <property type="entry name" value="Thioredoxin-like"/>
    <property type="match status" value="1"/>
</dbReference>
<dbReference type="PANTHER" id="PTHR42852:SF13">
    <property type="entry name" value="PROTEIN DIPZ"/>
    <property type="match status" value="1"/>
</dbReference>
<dbReference type="PROSITE" id="PS00194">
    <property type="entry name" value="THIOREDOXIN_1"/>
    <property type="match status" value="1"/>
</dbReference>
<dbReference type="PROSITE" id="PS51352">
    <property type="entry name" value="THIOREDOXIN_2"/>
    <property type="match status" value="1"/>
</dbReference>
<dbReference type="InterPro" id="IPR013740">
    <property type="entry name" value="Redoxin"/>
</dbReference>
<evidence type="ECO:0000259" key="3">
    <source>
        <dbReference type="PROSITE" id="PS51352"/>
    </source>
</evidence>
<protein>
    <recommendedName>
        <fullName evidence="3">Thioredoxin domain-containing protein</fullName>
    </recommendedName>
</protein>
<dbReference type="GO" id="GO:0030313">
    <property type="term" value="C:cell envelope"/>
    <property type="evidence" value="ECO:0007669"/>
    <property type="project" value="UniProtKB-SubCell"/>
</dbReference>
<dbReference type="Gene3D" id="3.40.30.10">
    <property type="entry name" value="Glutaredoxin"/>
    <property type="match status" value="1"/>
</dbReference>
<evidence type="ECO:0000256" key="2">
    <source>
        <dbReference type="ARBA" id="ARBA00022748"/>
    </source>
</evidence>
<reference evidence="4" key="1">
    <citation type="submission" date="2018-05" db="EMBL/GenBank/DDBJ databases">
        <authorList>
            <person name="Lanie J.A."/>
            <person name="Ng W.-L."/>
            <person name="Kazmierczak K.M."/>
            <person name="Andrzejewski T.M."/>
            <person name="Davidsen T.M."/>
            <person name="Wayne K.J."/>
            <person name="Tettelin H."/>
            <person name="Glass J.I."/>
            <person name="Rusch D."/>
            <person name="Podicherti R."/>
            <person name="Tsui H.-C.T."/>
            <person name="Winkler M.E."/>
        </authorList>
    </citation>
    <scope>NUCLEOTIDE SEQUENCE</scope>
</reference>
<dbReference type="InterPro" id="IPR013766">
    <property type="entry name" value="Thioredoxin_domain"/>
</dbReference>
<dbReference type="GO" id="GO:0017004">
    <property type="term" value="P:cytochrome complex assembly"/>
    <property type="evidence" value="ECO:0007669"/>
    <property type="project" value="UniProtKB-KW"/>
</dbReference>
<accession>A0A381UU30</accession>
<feature type="domain" description="Thioredoxin" evidence="3">
    <location>
        <begin position="35"/>
        <end position="210"/>
    </location>
</feature>
<dbReference type="Pfam" id="PF08534">
    <property type="entry name" value="Redoxin"/>
    <property type="match status" value="1"/>
</dbReference>
<keyword evidence="2" id="KW-0201">Cytochrome c-type biogenesis</keyword>
<dbReference type="EMBL" id="UINC01007148">
    <property type="protein sequence ID" value="SVA31682.1"/>
    <property type="molecule type" value="Genomic_DNA"/>
</dbReference>
<evidence type="ECO:0000256" key="1">
    <source>
        <dbReference type="ARBA" id="ARBA00004196"/>
    </source>
</evidence>
<sequence length="211" mass="24346">MPNLISKKIIFSTIIFLSYSYIAGQSEVAIVPDKIKVGDVAPLWVLPTEPDKQNLNKVEFLHNWAEKNGSNLLNPKINSNRHVVIMSFSASWCPPCKKELPILNNIYNDYTGKEVKFFIIDITEATRDSDKEMFKNAPKIKDFLNELGVDIPVLYDIRGKVKENYGLTGIPTLYVIDKYRIIRMMKIGWDDETKDEYVLDIKFLLNKLLKE</sequence>
<proteinExistence type="predicted"/>